<dbReference type="EMBL" id="BPQG01000036">
    <property type="protein sequence ID" value="GJD44743.1"/>
    <property type="molecule type" value="Genomic_DNA"/>
</dbReference>
<gene>
    <name evidence="2" type="ORF">AFCDBAGC_2610</name>
</gene>
<comment type="caution">
    <text evidence="2">The sequence shown here is derived from an EMBL/GenBank/DDBJ whole genome shotgun (WGS) entry which is preliminary data.</text>
</comment>
<organism evidence="2 3">
    <name type="scientific">Methylobacterium cerastii</name>
    <dbReference type="NCBI Taxonomy" id="932741"/>
    <lineage>
        <taxon>Bacteria</taxon>
        <taxon>Pseudomonadati</taxon>
        <taxon>Pseudomonadota</taxon>
        <taxon>Alphaproteobacteria</taxon>
        <taxon>Hyphomicrobiales</taxon>
        <taxon>Methylobacteriaceae</taxon>
        <taxon>Methylobacterium</taxon>
    </lineage>
</organism>
<dbReference type="InterPro" id="IPR002545">
    <property type="entry name" value="CheW-lke_dom"/>
</dbReference>
<evidence type="ECO:0000313" key="3">
    <source>
        <dbReference type="Proteomes" id="UP001055117"/>
    </source>
</evidence>
<dbReference type="InterPro" id="IPR039315">
    <property type="entry name" value="CheW"/>
</dbReference>
<reference evidence="2 3" key="1">
    <citation type="journal article" date="2021" name="Front. Microbiol.">
        <title>Comprehensive Comparative Genomics and Phenotyping of Methylobacterium Species.</title>
        <authorList>
            <person name="Alessa O."/>
            <person name="Ogura Y."/>
            <person name="Fujitani Y."/>
            <person name="Takami H."/>
            <person name="Hayashi T."/>
            <person name="Sahin N."/>
            <person name="Tani A."/>
        </authorList>
    </citation>
    <scope>NUCLEOTIDE SEQUENCE [LARGE SCALE GENOMIC DNA]</scope>
    <source>
        <strain evidence="2 3">DSM 23679</strain>
    </source>
</reference>
<proteinExistence type="predicted"/>
<feature type="domain" description="CheW-like" evidence="1">
    <location>
        <begin position="34"/>
        <end position="178"/>
    </location>
</feature>
<dbReference type="Gene3D" id="2.40.50.180">
    <property type="entry name" value="CheA-289, Domain 4"/>
    <property type="match status" value="1"/>
</dbReference>
<keyword evidence="3" id="KW-1185">Reference proteome</keyword>
<dbReference type="RefSeq" id="WP_147830494.1">
    <property type="nucleotide sequence ID" value="NZ_BPQG01000036.1"/>
</dbReference>
<evidence type="ECO:0000259" key="1">
    <source>
        <dbReference type="PROSITE" id="PS50851"/>
    </source>
</evidence>
<sequence>MKPADRPSRTAALRAERTAALARRGATARAAAPSTAYLVCACGTERFGLPLSGVARVLAARPCTPVPGAAPAILGLVALSGRIVSVVGLARALGRPGAEVAAGGHLVVLRAGGTPTALAVDRVLGLAHLAEVAGDAEGAEGGFGSDAVSRYAPADPGPSGLGDFVVIDLPQLLRRTLP</sequence>
<dbReference type="PANTHER" id="PTHR22617:SF23">
    <property type="entry name" value="CHEMOTAXIS PROTEIN CHEW"/>
    <property type="match status" value="1"/>
</dbReference>
<accession>A0ABQ4QHP0</accession>
<dbReference type="InterPro" id="IPR036061">
    <property type="entry name" value="CheW-like_dom_sf"/>
</dbReference>
<dbReference type="SMART" id="SM00260">
    <property type="entry name" value="CheW"/>
    <property type="match status" value="1"/>
</dbReference>
<dbReference type="PANTHER" id="PTHR22617">
    <property type="entry name" value="CHEMOTAXIS SENSOR HISTIDINE KINASE-RELATED"/>
    <property type="match status" value="1"/>
</dbReference>
<name>A0ABQ4QHP0_9HYPH</name>
<evidence type="ECO:0000313" key="2">
    <source>
        <dbReference type="EMBL" id="GJD44743.1"/>
    </source>
</evidence>
<protein>
    <recommendedName>
        <fullName evidence="1">CheW-like domain-containing protein</fullName>
    </recommendedName>
</protein>
<dbReference type="Proteomes" id="UP001055117">
    <property type="component" value="Unassembled WGS sequence"/>
</dbReference>
<dbReference type="PROSITE" id="PS50851">
    <property type="entry name" value="CHEW"/>
    <property type="match status" value="1"/>
</dbReference>
<dbReference type="Pfam" id="PF01584">
    <property type="entry name" value="CheW"/>
    <property type="match status" value="1"/>
</dbReference>
<dbReference type="SUPFAM" id="SSF50341">
    <property type="entry name" value="CheW-like"/>
    <property type="match status" value="1"/>
</dbReference>